<dbReference type="InterPro" id="IPR000873">
    <property type="entry name" value="AMP-dep_synth/lig_dom"/>
</dbReference>
<evidence type="ECO:0000259" key="3">
    <source>
        <dbReference type="Pfam" id="PF00501"/>
    </source>
</evidence>
<proteinExistence type="predicted"/>
<keyword evidence="1" id="KW-0547">Nucleotide-binding</keyword>
<evidence type="ECO:0000256" key="2">
    <source>
        <dbReference type="ARBA" id="ARBA00022840"/>
    </source>
</evidence>
<protein>
    <recommendedName>
        <fullName evidence="3">AMP-dependent synthetase/ligase domain-containing protein</fullName>
    </recommendedName>
</protein>
<dbReference type="GO" id="GO:0016020">
    <property type="term" value="C:membrane"/>
    <property type="evidence" value="ECO:0007669"/>
    <property type="project" value="TreeGrafter"/>
</dbReference>
<dbReference type="EMBL" id="ML003324">
    <property type="protein sequence ID" value="RKP34178.1"/>
    <property type="molecule type" value="Genomic_DNA"/>
</dbReference>
<dbReference type="AlphaFoldDB" id="A0A4P9ZM32"/>
<dbReference type="STRING" id="215637.A0A4P9ZM32"/>
<dbReference type="PANTHER" id="PTHR43272:SF33">
    <property type="entry name" value="AMP-BINDING DOMAIN-CONTAINING PROTEIN-RELATED"/>
    <property type="match status" value="1"/>
</dbReference>
<dbReference type="GO" id="GO:0005524">
    <property type="term" value="F:ATP binding"/>
    <property type="evidence" value="ECO:0007669"/>
    <property type="project" value="UniProtKB-KW"/>
</dbReference>
<dbReference type="Proteomes" id="UP000268162">
    <property type="component" value="Unassembled WGS sequence"/>
</dbReference>
<dbReference type="GO" id="GO:0005783">
    <property type="term" value="C:endoplasmic reticulum"/>
    <property type="evidence" value="ECO:0007669"/>
    <property type="project" value="TreeGrafter"/>
</dbReference>
<sequence>MSLDYNTLVLGTLTSAVAYFYFKLSTEADVHPMVLQQQSDVAPIRQPNESSVYRSKQTPDGVPLLGERDHQLPTSMVDFWAQAAAALPDKAFLHHKDPQRPGDTSESTQFVNLPYRVFQERLHRVTRGLAAQLLPLPGEKPAIDTASPPRVALLLPNSAEWLLTYYALLRLGCVVVPLYTQWSTDQLATILQRAQVDTVVLPEVSSMAAVTAVASTASIIRIVSVPGLPLEKTNADIRTSGDAGALTPEETTRVFVTLTDTLKDPRFKHIQFSDLELSEDSAAVALSIDDLTMPEPDQLAQIMYSCDDENQLHGVASTHRQLQVSVAAFNSQFPPKERLRSEDRYMVVGALAEPAALPICHAAAQAGASILLGYYPTIESVSNDAYRARPTYIYMATPLFNGLYFAFQDHIDRFASLEGYLCKISIEQKRKLVQAGRLVSHSLWDYVYFRHFRASLGSLVRVIQTDGVHATWGAAEFIRSMLACQVILTQGVARTGDFSTATQIYDYTEPYGQHVGAPLAVNELKLVNTGAYTTIEGHGSPASADNPRGELRVRGPNVLAEVTDSGAVLPVDTGRQWVPTGRVAEILPNCTFKILGSAVTYRALKQSGRYVALAELENIYRTSRLVSQICLFPGQDGEALKAVIFPHHFAMYQRF</sequence>
<name>A0A4P9ZM32_9FUNG</name>
<keyword evidence="2" id="KW-0067">ATP-binding</keyword>
<gene>
    <name evidence="4" type="ORF">BJ085DRAFT_34321</name>
</gene>
<evidence type="ECO:0000313" key="5">
    <source>
        <dbReference type="Proteomes" id="UP000268162"/>
    </source>
</evidence>
<dbReference type="InterPro" id="IPR042099">
    <property type="entry name" value="ANL_N_sf"/>
</dbReference>
<dbReference type="Gene3D" id="3.40.50.12780">
    <property type="entry name" value="N-terminal domain of ligase-like"/>
    <property type="match status" value="1"/>
</dbReference>
<organism evidence="4 5">
    <name type="scientific">Dimargaris cristalligena</name>
    <dbReference type="NCBI Taxonomy" id="215637"/>
    <lineage>
        <taxon>Eukaryota</taxon>
        <taxon>Fungi</taxon>
        <taxon>Fungi incertae sedis</taxon>
        <taxon>Zoopagomycota</taxon>
        <taxon>Kickxellomycotina</taxon>
        <taxon>Dimargaritomycetes</taxon>
        <taxon>Dimargaritales</taxon>
        <taxon>Dimargaritaceae</taxon>
        <taxon>Dimargaris</taxon>
    </lineage>
</organism>
<dbReference type="Pfam" id="PF00501">
    <property type="entry name" value="AMP-binding"/>
    <property type="match status" value="1"/>
</dbReference>
<reference evidence="5" key="1">
    <citation type="journal article" date="2018" name="Nat. Microbiol.">
        <title>Leveraging single-cell genomics to expand the fungal tree of life.</title>
        <authorList>
            <person name="Ahrendt S.R."/>
            <person name="Quandt C.A."/>
            <person name="Ciobanu D."/>
            <person name="Clum A."/>
            <person name="Salamov A."/>
            <person name="Andreopoulos B."/>
            <person name="Cheng J.F."/>
            <person name="Woyke T."/>
            <person name="Pelin A."/>
            <person name="Henrissat B."/>
            <person name="Reynolds N.K."/>
            <person name="Benny G.L."/>
            <person name="Smith M.E."/>
            <person name="James T.Y."/>
            <person name="Grigoriev I.V."/>
        </authorList>
    </citation>
    <scope>NUCLEOTIDE SEQUENCE [LARGE SCALE GENOMIC DNA]</scope>
    <source>
        <strain evidence="5">RSA 468</strain>
    </source>
</reference>
<dbReference type="SUPFAM" id="SSF56801">
    <property type="entry name" value="Acetyl-CoA synthetase-like"/>
    <property type="match status" value="1"/>
</dbReference>
<keyword evidence="5" id="KW-1185">Reference proteome</keyword>
<evidence type="ECO:0000313" key="4">
    <source>
        <dbReference type="EMBL" id="RKP34178.1"/>
    </source>
</evidence>
<feature type="domain" description="AMP-dependent synthetase/ligase" evidence="3">
    <location>
        <begin position="149"/>
        <end position="559"/>
    </location>
</feature>
<dbReference type="PANTHER" id="PTHR43272">
    <property type="entry name" value="LONG-CHAIN-FATTY-ACID--COA LIGASE"/>
    <property type="match status" value="1"/>
</dbReference>
<accession>A0A4P9ZM32</accession>
<dbReference type="GO" id="GO:0004467">
    <property type="term" value="F:long-chain fatty acid-CoA ligase activity"/>
    <property type="evidence" value="ECO:0007669"/>
    <property type="project" value="TreeGrafter"/>
</dbReference>
<evidence type="ECO:0000256" key="1">
    <source>
        <dbReference type="ARBA" id="ARBA00022741"/>
    </source>
</evidence>